<accession>A0A8T9BCS8</accession>
<keyword evidence="2" id="KW-1185">Reference proteome</keyword>
<evidence type="ECO:0000313" key="1">
    <source>
        <dbReference type="EMBL" id="TVY17880.1"/>
    </source>
</evidence>
<dbReference type="InterPro" id="IPR029045">
    <property type="entry name" value="ClpP/crotonase-like_dom_sf"/>
</dbReference>
<dbReference type="PANTHER" id="PTHR43459">
    <property type="entry name" value="ENOYL-COA HYDRATASE"/>
    <property type="match status" value="1"/>
</dbReference>
<protein>
    <submittedName>
        <fullName evidence="1">Peroxisomal Delta(3,5)-Delta(2,4)-dienoyl-CoA isomerase</fullName>
    </submittedName>
</protein>
<dbReference type="Proteomes" id="UP000469559">
    <property type="component" value="Unassembled WGS sequence"/>
</dbReference>
<dbReference type="CDD" id="cd06558">
    <property type="entry name" value="crotonase-like"/>
    <property type="match status" value="1"/>
</dbReference>
<dbReference type="GO" id="GO:0016853">
    <property type="term" value="F:isomerase activity"/>
    <property type="evidence" value="ECO:0007669"/>
    <property type="project" value="UniProtKB-KW"/>
</dbReference>
<proteinExistence type="predicted"/>
<dbReference type="Gene3D" id="3.90.226.10">
    <property type="entry name" value="2-enoyl-CoA Hydratase, Chain A, domain 1"/>
    <property type="match status" value="1"/>
</dbReference>
<dbReference type="EMBL" id="QGMF01000214">
    <property type="protein sequence ID" value="TVY17880.1"/>
    <property type="molecule type" value="Genomic_DNA"/>
</dbReference>
<sequence length="342" mass="37130">MTTLSNKSAGRSFFTQISVLFLKMLFFLALLSPLLSSSVVNAIATASYSSSPIGRRDISTHGTLTFTYPSQNITRATINNGPVNFVDRLFIDDILEFLTPLQNVTSSTPKIVIFDSSNPDFYLGHIDMTSLQVPITTAKKQMGADYVKFADLFQSITTTIFIAEINGRAFGAGNELIAQMDMRFVGPGARTGSFEEVLGLVAGGGGQTFLGSLLGKAKALEYLLSAKTFDGPTGETLGLFNKYYDDPTQLTQGVLQLAQRIARFPLVSINQTKSVLSYLNPPSDASKLDFQAFYDIEQFPEEQANIRKFLQLSGNQAAGNFELGLGESVLGIYGLWNGAITP</sequence>
<dbReference type="Pfam" id="PF00378">
    <property type="entry name" value="ECH_1"/>
    <property type="match status" value="1"/>
</dbReference>
<organism evidence="1 2">
    <name type="scientific">Lachnellula arida</name>
    <dbReference type="NCBI Taxonomy" id="1316785"/>
    <lineage>
        <taxon>Eukaryota</taxon>
        <taxon>Fungi</taxon>
        <taxon>Dikarya</taxon>
        <taxon>Ascomycota</taxon>
        <taxon>Pezizomycotina</taxon>
        <taxon>Leotiomycetes</taxon>
        <taxon>Helotiales</taxon>
        <taxon>Lachnaceae</taxon>
        <taxon>Lachnellula</taxon>
    </lineage>
</organism>
<dbReference type="PANTHER" id="PTHR43459:SF1">
    <property type="entry name" value="EG:BACN32G11.4 PROTEIN"/>
    <property type="match status" value="1"/>
</dbReference>
<evidence type="ECO:0000313" key="2">
    <source>
        <dbReference type="Proteomes" id="UP000469559"/>
    </source>
</evidence>
<dbReference type="AlphaFoldDB" id="A0A8T9BCS8"/>
<reference evidence="1 2" key="1">
    <citation type="submission" date="2018-05" db="EMBL/GenBank/DDBJ databases">
        <title>Whole genome sequencing for identification of molecular markers to develop diagnostic detection tools for the regulated plant pathogen Lachnellula willkommii.</title>
        <authorList>
            <person name="Giroux E."/>
            <person name="Bilodeau G."/>
        </authorList>
    </citation>
    <scope>NUCLEOTIDE SEQUENCE [LARGE SCALE GENOMIC DNA]</scope>
    <source>
        <strain evidence="1 2">CBS 203.66</strain>
    </source>
</reference>
<keyword evidence="1" id="KW-0413">Isomerase</keyword>
<name>A0A8T9BCS8_9HELO</name>
<comment type="caution">
    <text evidence="1">The sequence shown here is derived from an EMBL/GenBank/DDBJ whole genome shotgun (WGS) entry which is preliminary data.</text>
</comment>
<dbReference type="InterPro" id="IPR001753">
    <property type="entry name" value="Enoyl-CoA_hydra/iso"/>
</dbReference>
<dbReference type="OrthoDB" id="410701at2759"/>
<dbReference type="SUPFAM" id="SSF52096">
    <property type="entry name" value="ClpP/crotonase"/>
    <property type="match status" value="1"/>
</dbReference>
<gene>
    <name evidence="1" type="primary">DCI1</name>
    <name evidence="1" type="ORF">LARI1_G005088</name>
</gene>